<keyword evidence="1" id="KW-1133">Transmembrane helix</keyword>
<feature type="transmembrane region" description="Helical" evidence="1">
    <location>
        <begin position="474"/>
        <end position="496"/>
    </location>
</feature>
<keyword evidence="4" id="KW-1185">Reference proteome</keyword>
<sequence>MRYQVGGTLHATDPTYVERQTDINLLEALIAGRFCYVLNSRQMGKSSLMVRTKYRLQQAGHRCAMVDLTSIGSKQITPVQWYKGLLAELWHDLPTDENTTDGNDFQYWWQTQGDVSLPQKFSRFIADRLLTQHPNDHFYIFLDEVDNVLGLPFSVDDFFAAIRYCYNRRAVDPRYHRITFAMFGVASPADLLQDKQRTPFNIGQALSLDGFSLAETTPLALGLQELGVSSPPLADILRWTGGQPFLTQKICQLLTEVGEPPTDLDTASRRVDWVVQTRLIDNWEANDEPEHLRTIRDRILNQPTLTSRLLGLYQQILADQVVPFDSSQEQTELLLSGVVANRQGCLKVKNPIYRAIFNHDWVTQQLSLLRPYSEPFTNWIASQQKDSSHLLSGLALQEAMAWADEKQLSDLDYRFLRTSQQQEQQRIETQLAEEQQQREQIQFALGVTREAHQVIAAVKLASRQRVKRLRLPSWWVLLVGCGTALLVWLLCLTGWLQSSEWTLLDSFFQLRQGTTPMDPRITLVTIDEADLQQVGRYPIPDEVIVDALQKLEAQQPRQIGLVFYRDLPVEPGTERLHELFATMSNVIGIEKVIGNQVAAPAQLTSRDQVGFTDQVFDADGNLRRALLSLRTPDGNLHHSLALKLTLNYLEAIGIHPHESPQSSHTIRLGQTTLRPFRHSSGGYVRADDGGYQILINYWGTQSKFQTYSLQQILTDKVPDAMMRDRLVLIGPVAESIQNLVGTPYNNSWFGRPQEEMAGVTVHANIISQLLAAALDKRPLLHTGPEVYETLWGLMWTLAGAGMAWWLKSLRCIFIAAITGLITLLALCYTSFLAGLWLPIFSAGLGWSLAMLALIVITHQQLKRIQLQQTVQQLITISREKPAVGQIALEYLQQTESEENQKLIRNLLARRLPHQPT</sequence>
<dbReference type="SMART" id="SM01080">
    <property type="entry name" value="CHASE2"/>
    <property type="match status" value="1"/>
</dbReference>
<feature type="domain" description="CHASE2" evidence="2">
    <location>
        <begin position="496"/>
        <end position="802"/>
    </location>
</feature>
<dbReference type="Proteomes" id="UP000615026">
    <property type="component" value="Unassembled WGS sequence"/>
</dbReference>
<dbReference type="EMBL" id="JADEXP010000159">
    <property type="protein sequence ID" value="MBE9068327.1"/>
    <property type="molecule type" value="Genomic_DNA"/>
</dbReference>
<keyword evidence="1" id="KW-0472">Membrane</keyword>
<accession>A0A928ZVN1</accession>
<feature type="transmembrane region" description="Helical" evidence="1">
    <location>
        <begin position="812"/>
        <end position="831"/>
    </location>
</feature>
<dbReference type="Pfam" id="PF14516">
    <property type="entry name" value="AAA_35"/>
    <property type="match status" value="1"/>
</dbReference>
<protein>
    <submittedName>
        <fullName evidence="3">CHASE2 domain-containing protein</fullName>
    </submittedName>
</protein>
<organism evidence="3 4">
    <name type="scientific">Leptolyngbya cf. ectocarpi LEGE 11479</name>
    <dbReference type="NCBI Taxonomy" id="1828722"/>
    <lineage>
        <taxon>Bacteria</taxon>
        <taxon>Bacillati</taxon>
        <taxon>Cyanobacteriota</taxon>
        <taxon>Cyanophyceae</taxon>
        <taxon>Leptolyngbyales</taxon>
        <taxon>Leptolyngbyaceae</taxon>
        <taxon>Leptolyngbya group</taxon>
        <taxon>Leptolyngbya</taxon>
    </lineage>
</organism>
<keyword evidence="1" id="KW-0812">Transmembrane</keyword>
<evidence type="ECO:0000256" key="1">
    <source>
        <dbReference type="SAM" id="Phobius"/>
    </source>
</evidence>
<dbReference type="Gene3D" id="3.40.50.300">
    <property type="entry name" value="P-loop containing nucleotide triphosphate hydrolases"/>
    <property type="match status" value="1"/>
</dbReference>
<dbReference type="SUPFAM" id="SSF52540">
    <property type="entry name" value="P-loop containing nucleoside triphosphate hydrolases"/>
    <property type="match status" value="1"/>
</dbReference>
<dbReference type="AlphaFoldDB" id="A0A928ZVN1"/>
<proteinExistence type="predicted"/>
<dbReference type="InterPro" id="IPR007890">
    <property type="entry name" value="CHASE2"/>
</dbReference>
<dbReference type="InterPro" id="IPR027417">
    <property type="entry name" value="P-loop_NTPase"/>
</dbReference>
<name>A0A928ZVN1_LEPEC</name>
<evidence type="ECO:0000259" key="2">
    <source>
        <dbReference type="SMART" id="SM01080"/>
    </source>
</evidence>
<evidence type="ECO:0000313" key="3">
    <source>
        <dbReference type="EMBL" id="MBE9068327.1"/>
    </source>
</evidence>
<comment type="caution">
    <text evidence="3">The sequence shown here is derived from an EMBL/GenBank/DDBJ whole genome shotgun (WGS) entry which is preliminary data.</text>
</comment>
<dbReference type="RefSeq" id="WP_193994274.1">
    <property type="nucleotide sequence ID" value="NZ_JADEXP010000159.1"/>
</dbReference>
<dbReference type="Pfam" id="PF05226">
    <property type="entry name" value="CHASE2"/>
    <property type="match status" value="1"/>
</dbReference>
<gene>
    <name evidence="3" type="ORF">IQ260_16875</name>
</gene>
<evidence type="ECO:0000313" key="4">
    <source>
        <dbReference type="Proteomes" id="UP000615026"/>
    </source>
</evidence>
<reference evidence="3" key="1">
    <citation type="submission" date="2020-10" db="EMBL/GenBank/DDBJ databases">
        <authorList>
            <person name="Castelo-Branco R."/>
            <person name="Eusebio N."/>
            <person name="Adriana R."/>
            <person name="Vieira A."/>
            <person name="Brugerolle De Fraissinette N."/>
            <person name="Rezende De Castro R."/>
            <person name="Schneider M.P."/>
            <person name="Vasconcelos V."/>
            <person name="Leao P.N."/>
        </authorList>
    </citation>
    <scope>NUCLEOTIDE SEQUENCE</scope>
    <source>
        <strain evidence="3">LEGE 11479</strain>
    </source>
</reference>
<feature type="transmembrane region" description="Helical" evidence="1">
    <location>
        <begin position="837"/>
        <end position="856"/>
    </location>
</feature>